<dbReference type="AlphaFoldDB" id="A0A917QY83"/>
<organism evidence="2 3">
    <name type="scientific">Sphaerisporangium melleum</name>
    <dbReference type="NCBI Taxonomy" id="321316"/>
    <lineage>
        <taxon>Bacteria</taxon>
        <taxon>Bacillati</taxon>
        <taxon>Actinomycetota</taxon>
        <taxon>Actinomycetes</taxon>
        <taxon>Streptosporangiales</taxon>
        <taxon>Streptosporangiaceae</taxon>
        <taxon>Sphaerisporangium</taxon>
    </lineage>
</organism>
<evidence type="ECO:0000313" key="3">
    <source>
        <dbReference type="Proteomes" id="UP000645217"/>
    </source>
</evidence>
<gene>
    <name evidence="2" type="ORF">GCM10007964_19830</name>
</gene>
<keyword evidence="1" id="KW-0472">Membrane</keyword>
<proteinExistence type="predicted"/>
<keyword evidence="3" id="KW-1185">Reference proteome</keyword>
<evidence type="ECO:0008006" key="4">
    <source>
        <dbReference type="Google" id="ProtNLM"/>
    </source>
</evidence>
<dbReference type="Proteomes" id="UP000645217">
    <property type="component" value="Unassembled WGS sequence"/>
</dbReference>
<evidence type="ECO:0000313" key="2">
    <source>
        <dbReference type="EMBL" id="GGK77109.1"/>
    </source>
</evidence>
<accession>A0A917QY83</accession>
<dbReference type="EMBL" id="BMNT01000009">
    <property type="protein sequence ID" value="GGK77109.1"/>
    <property type="molecule type" value="Genomic_DNA"/>
</dbReference>
<reference evidence="2" key="2">
    <citation type="submission" date="2020-09" db="EMBL/GenBank/DDBJ databases">
        <authorList>
            <person name="Sun Q."/>
            <person name="Ohkuma M."/>
        </authorList>
    </citation>
    <scope>NUCLEOTIDE SEQUENCE</scope>
    <source>
        <strain evidence="2">JCM 13064</strain>
    </source>
</reference>
<feature type="transmembrane region" description="Helical" evidence="1">
    <location>
        <begin position="6"/>
        <end position="30"/>
    </location>
</feature>
<keyword evidence="1" id="KW-0812">Transmembrane</keyword>
<sequence>MLLSIGALALTFLVPVLGLALGVFAVAACVRAWRALSARQRSIALPVIGLLVSLASLCLAGMVLWVQTYFSGELGGYAECMKGAGTSTSQQACVGQLERAIQHRLPFMPAGSVKIPFPP</sequence>
<name>A0A917QY83_9ACTN</name>
<keyword evidence="1" id="KW-1133">Transmembrane helix</keyword>
<comment type="caution">
    <text evidence="2">The sequence shown here is derived from an EMBL/GenBank/DDBJ whole genome shotgun (WGS) entry which is preliminary data.</text>
</comment>
<feature type="transmembrane region" description="Helical" evidence="1">
    <location>
        <begin position="42"/>
        <end position="66"/>
    </location>
</feature>
<reference evidence="2" key="1">
    <citation type="journal article" date="2014" name="Int. J. Syst. Evol. Microbiol.">
        <title>Complete genome sequence of Corynebacterium casei LMG S-19264T (=DSM 44701T), isolated from a smear-ripened cheese.</title>
        <authorList>
            <consortium name="US DOE Joint Genome Institute (JGI-PGF)"/>
            <person name="Walter F."/>
            <person name="Albersmeier A."/>
            <person name="Kalinowski J."/>
            <person name="Ruckert C."/>
        </authorList>
    </citation>
    <scope>NUCLEOTIDE SEQUENCE</scope>
    <source>
        <strain evidence="2">JCM 13064</strain>
    </source>
</reference>
<protein>
    <recommendedName>
        <fullName evidence="4">DUF4190 domain-containing protein</fullName>
    </recommendedName>
</protein>
<evidence type="ECO:0000256" key="1">
    <source>
        <dbReference type="SAM" id="Phobius"/>
    </source>
</evidence>